<dbReference type="AlphaFoldDB" id="A0A645HEZ1"/>
<dbReference type="EMBL" id="VSSQ01090991">
    <property type="protein sequence ID" value="MPN36709.1"/>
    <property type="molecule type" value="Genomic_DNA"/>
</dbReference>
<reference evidence="1" key="1">
    <citation type="submission" date="2019-08" db="EMBL/GenBank/DDBJ databases">
        <authorList>
            <person name="Kucharzyk K."/>
            <person name="Murdoch R.W."/>
            <person name="Higgins S."/>
            <person name="Loffler F."/>
        </authorList>
    </citation>
    <scope>NUCLEOTIDE SEQUENCE</scope>
</reference>
<accession>A0A645HEZ1</accession>
<protein>
    <submittedName>
        <fullName evidence="1">Uncharacterized protein</fullName>
    </submittedName>
</protein>
<comment type="caution">
    <text evidence="1">The sequence shown here is derived from an EMBL/GenBank/DDBJ whole genome shotgun (WGS) entry which is preliminary data.</text>
</comment>
<name>A0A645HEZ1_9ZZZZ</name>
<evidence type="ECO:0000313" key="1">
    <source>
        <dbReference type="EMBL" id="MPN36709.1"/>
    </source>
</evidence>
<proteinExistence type="predicted"/>
<gene>
    <name evidence="1" type="ORF">SDC9_184219</name>
</gene>
<sequence length="120" mass="13722">MQQWANTKFFGKTDSLINRTKLAVGAEYIPNARGNKYIERIRYRAGLNLTDPYYKLAGSSAVKNFGISFGVGLPLKTSNTVVNAAIEYGKVGERSVFREDYFKITFNATFNENWFFKRKL</sequence>
<organism evidence="1">
    <name type="scientific">bioreactor metagenome</name>
    <dbReference type="NCBI Taxonomy" id="1076179"/>
    <lineage>
        <taxon>unclassified sequences</taxon>
        <taxon>metagenomes</taxon>
        <taxon>ecological metagenomes</taxon>
    </lineage>
</organism>